<dbReference type="EMBL" id="CP141886">
    <property type="protein sequence ID" value="WRT68114.1"/>
    <property type="molecule type" value="Genomic_DNA"/>
</dbReference>
<dbReference type="InterPro" id="IPR045247">
    <property type="entry name" value="Oye-like"/>
</dbReference>
<reference evidence="2 3" key="1">
    <citation type="submission" date="2024-01" db="EMBL/GenBank/DDBJ databases">
        <title>Comparative genomics of Cryptococcus and Kwoniella reveals pathogenesis evolution and contrasting modes of karyotype evolution via chromosome fusion or intercentromeric recombination.</title>
        <authorList>
            <person name="Coelho M.A."/>
            <person name="David-Palma M."/>
            <person name="Shea T."/>
            <person name="Bowers K."/>
            <person name="McGinley-Smith S."/>
            <person name="Mohammad A.W."/>
            <person name="Gnirke A."/>
            <person name="Yurkov A.M."/>
            <person name="Nowrousian M."/>
            <person name="Sun S."/>
            <person name="Cuomo C.A."/>
            <person name="Heitman J."/>
        </authorList>
    </citation>
    <scope>NUCLEOTIDE SEQUENCE [LARGE SCALE GENOMIC DNA]</scope>
    <source>
        <strain evidence="2">CBS 11374</strain>
    </source>
</reference>
<name>A0ABZ1D3M5_9TREE</name>
<dbReference type="InterPro" id="IPR001155">
    <property type="entry name" value="OxRdtase_FMN_N"/>
</dbReference>
<dbReference type="Gene3D" id="3.20.20.70">
    <property type="entry name" value="Aldolase class I"/>
    <property type="match status" value="1"/>
</dbReference>
<dbReference type="GeneID" id="87957220"/>
<dbReference type="Proteomes" id="UP001329825">
    <property type="component" value="Chromosome 6"/>
</dbReference>
<protein>
    <recommendedName>
        <fullName evidence="1">NADH:flavin oxidoreductase/NADH oxidase N-terminal domain-containing protein</fullName>
    </recommendedName>
</protein>
<dbReference type="CDD" id="cd02933">
    <property type="entry name" value="OYE_like_FMN"/>
    <property type="match status" value="1"/>
</dbReference>
<accession>A0ABZ1D3M5</accession>
<dbReference type="RefSeq" id="XP_062792854.1">
    <property type="nucleotide sequence ID" value="XM_062936803.1"/>
</dbReference>
<evidence type="ECO:0000313" key="2">
    <source>
        <dbReference type="EMBL" id="WRT68114.1"/>
    </source>
</evidence>
<evidence type="ECO:0000259" key="1">
    <source>
        <dbReference type="Pfam" id="PF00724"/>
    </source>
</evidence>
<sequence length="398" mass="44598">MTITQTDAWSPFQLGDIELSHRVVLAPLTRNRGTKSEKHPSTWVPNDMMKEYYEQRATPGGLLITEATPVSLRASGVPGIPGWFTSEQQDTWKPIVEAVHSKGGKFFSQLWHQGRNTHSGLTGQLPESSSPTPLEGDFAWAGFPARPFEVPKEMTKADIEQTQDDFVIAAIKAREIGFDGIEIHAGNGYLFDQFHHSNINTRVDEYGGSMEKRCRFTVETVEKLCAAIGSGRVAVRLTPFGLFNQTYGEKRLEQWTYLCQELSKFGLAYVHLIEPRFDEFKSASEKQIALEEMSINGEISLKPFRKALGSTPLMTAGGFGPDNLHEGIKNGTSDLVAFGRYFVANPDLIVRLQSGQPLFKWDRTRFYGPFEDNEVGYTTFPTREFASVTDRLRGQLAD</sequence>
<feature type="domain" description="NADH:flavin oxidoreductase/NADH oxidase N-terminal" evidence="1">
    <location>
        <begin position="10"/>
        <end position="357"/>
    </location>
</feature>
<proteinExistence type="predicted"/>
<dbReference type="PANTHER" id="PTHR22893:SF93">
    <property type="entry name" value="HYPOTHETICAL OXIDOREDUCTASE (EUROFUNG)"/>
    <property type="match status" value="1"/>
</dbReference>
<keyword evidence="3" id="KW-1185">Reference proteome</keyword>
<dbReference type="SUPFAM" id="SSF51395">
    <property type="entry name" value="FMN-linked oxidoreductases"/>
    <property type="match status" value="1"/>
</dbReference>
<evidence type="ECO:0000313" key="3">
    <source>
        <dbReference type="Proteomes" id="UP001329825"/>
    </source>
</evidence>
<gene>
    <name evidence="2" type="ORF">IL334_005089</name>
</gene>
<dbReference type="InterPro" id="IPR013785">
    <property type="entry name" value="Aldolase_TIM"/>
</dbReference>
<organism evidence="2 3">
    <name type="scientific">Kwoniella shivajii</name>
    <dbReference type="NCBI Taxonomy" id="564305"/>
    <lineage>
        <taxon>Eukaryota</taxon>
        <taxon>Fungi</taxon>
        <taxon>Dikarya</taxon>
        <taxon>Basidiomycota</taxon>
        <taxon>Agaricomycotina</taxon>
        <taxon>Tremellomycetes</taxon>
        <taxon>Tremellales</taxon>
        <taxon>Cryptococcaceae</taxon>
        <taxon>Kwoniella</taxon>
    </lineage>
</organism>
<dbReference type="Pfam" id="PF00724">
    <property type="entry name" value="Oxidored_FMN"/>
    <property type="match status" value="1"/>
</dbReference>
<dbReference type="PANTHER" id="PTHR22893">
    <property type="entry name" value="NADH OXIDOREDUCTASE-RELATED"/>
    <property type="match status" value="1"/>
</dbReference>